<dbReference type="EC" id="2.7.13.3" evidence="2"/>
<feature type="domain" description="PAS" evidence="10">
    <location>
        <begin position="233"/>
        <end position="307"/>
    </location>
</feature>
<dbReference type="Pfam" id="PF00072">
    <property type="entry name" value="Response_reg"/>
    <property type="match status" value="1"/>
</dbReference>
<dbReference type="Pfam" id="PF02518">
    <property type="entry name" value="HATPase_c"/>
    <property type="match status" value="1"/>
</dbReference>
<dbReference type="NCBIfam" id="TIGR00229">
    <property type="entry name" value="sensory_box"/>
    <property type="match status" value="3"/>
</dbReference>
<evidence type="ECO:0000256" key="2">
    <source>
        <dbReference type="ARBA" id="ARBA00012438"/>
    </source>
</evidence>
<dbReference type="InterPro" id="IPR005467">
    <property type="entry name" value="His_kinase_dom"/>
</dbReference>
<feature type="domain" description="PAC" evidence="11">
    <location>
        <begin position="182"/>
        <end position="232"/>
    </location>
</feature>
<evidence type="ECO:0000259" key="10">
    <source>
        <dbReference type="PROSITE" id="PS50112"/>
    </source>
</evidence>
<evidence type="ECO:0000259" key="8">
    <source>
        <dbReference type="PROSITE" id="PS50109"/>
    </source>
</evidence>
<dbReference type="SUPFAM" id="SSF55874">
    <property type="entry name" value="ATPase domain of HSP90 chaperone/DNA topoisomerase II/histidine kinase"/>
    <property type="match status" value="1"/>
</dbReference>
<dbReference type="InterPro" id="IPR013655">
    <property type="entry name" value="PAS_fold_3"/>
</dbReference>
<evidence type="ECO:0000256" key="3">
    <source>
        <dbReference type="ARBA" id="ARBA00022553"/>
    </source>
</evidence>
<dbReference type="PANTHER" id="PTHR43304:SF1">
    <property type="entry name" value="PAC DOMAIN-CONTAINING PROTEIN"/>
    <property type="match status" value="1"/>
</dbReference>
<evidence type="ECO:0000256" key="4">
    <source>
        <dbReference type="ARBA" id="ARBA00022679"/>
    </source>
</evidence>
<dbReference type="AlphaFoldDB" id="A0A1F5VX74"/>
<dbReference type="PROSITE" id="PS50109">
    <property type="entry name" value="HIS_KIN"/>
    <property type="match status" value="1"/>
</dbReference>
<dbReference type="InterPro" id="IPR003661">
    <property type="entry name" value="HisK_dim/P_dom"/>
</dbReference>
<dbReference type="InterPro" id="IPR036097">
    <property type="entry name" value="HisK_dim/P_sf"/>
</dbReference>
<evidence type="ECO:0000256" key="5">
    <source>
        <dbReference type="ARBA" id="ARBA00022777"/>
    </source>
</evidence>
<proteinExistence type="predicted"/>
<comment type="caution">
    <text evidence="12">The sequence shown here is derived from an EMBL/GenBank/DDBJ whole genome shotgun (WGS) entry which is preliminary data.</text>
</comment>
<sequence>MIKKKKDSMPSPEGSTKKHAKASGKSQRESCKELKQRNAELIASTETLRKKIIKQDMIEKELRQSEIVLEINGSMVNYKGQKAILSINHDITQRKCTEEALRESEEKYRLLVESSLQGICIAQGIPPLLVFVNPAFAEMLGYTVDELLSLSHEETQRLIHPEDRAIFFQRYRERLEGKSTILRHEIRAVRKDGSVRMIELIGSPIKYKGQPAVQAVFQDISERKMAEEQILIANERLKYLLTSTPAVIYTAKISGDYGATYATENIVLLTGYNSKEFTKESNFWKEHIHPEDVQRILGELPDIFERGYHAYDYRFLHKNGGYIWIRDEMRLIKDKEGNPLEIVGYMTDLTEQKKSEILQRKDEQRARALLSLFQNTFDSTEAIISFAMEVAMKIAESELCFIGFIDELESIMFTHLWSEKAMKKCAIDYKPVQFSISEAGLWGETVRQRKVIVVNNYSAPNPFKKGIPTGHVKIKRFLGIPVLHDGRVVMVCGLANKKKDYDEFDKLQIVLFMQGLWEMICNRRSKEEIEKKKAEFEAIFNSIYDGVFFIDAQHHIQMINPAVTRMFGYTFEELRGKTTEILYPKKLEYDAKQEILKECRRTFDSQLFEMVCQRKDGTEFCSELITTPIIDSQGDSLGFISIHRDITERKQLEAQLLQSQKLEAVGQLAGGVAHDFNNLLTVIMGYGELLFKQLQSSDPLRDYAKSVLNSARRGADFTNQLLALSSRHATHKEVLNLNTVVADTDNILNRLISEHIEMMTILDPTLKQVNANPTQIVQVLMNLAVNARDAMPHGGLLTICTANVSLDEAYSRRHPGATPGPYVMISVSDTGHGMDANVQAHIFEPFFTTKEKGKGTGLGLSAVYGIVKQSGGHIEVESAPGKGSTFKIYFPCAEGILEVPRPPPDLTDLPRGTETILVVEDEEAVRSFICKVLRSMGYRILEGCNGVEALKISKKYHDPIHLLLTDVIMPRLSGSELAKLLLAQRPELKILLISGYTDGEIGSYSDITADMPLLQKPFSTAILARLVRKILDADGVGPQH</sequence>
<dbReference type="SMART" id="SM00091">
    <property type="entry name" value="PAS"/>
    <property type="match status" value="3"/>
</dbReference>
<evidence type="ECO:0000313" key="13">
    <source>
        <dbReference type="Proteomes" id="UP000178943"/>
    </source>
</evidence>
<dbReference type="Proteomes" id="UP000178943">
    <property type="component" value="Unassembled WGS sequence"/>
</dbReference>
<feature type="domain" description="PAC" evidence="11">
    <location>
        <begin position="601"/>
        <end position="658"/>
    </location>
</feature>
<evidence type="ECO:0000259" key="9">
    <source>
        <dbReference type="PROSITE" id="PS50110"/>
    </source>
</evidence>
<dbReference type="InterPro" id="IPR036890">
    <property type="entry name" value="HATPase_C_sf"/>
</dbReference>
<dbReference type="STRING" id="1817863.A2Y62_11170"/>
<dbReference type="Gene3D" id="3.40.50.2300">
    <property type="match status" value="1"/>
</dbReference>
<dbReference type="Gene3D" id="3.30.450.40">
    <property type="match status" value="1"/>
</dbReference>
<dbReference type="SUPFAM" id="SSF55785">
    <property type="entry name" value="PYP-like sensor domain (PAS domain)"/>
    <property type="match status" value="3"/>
</dbReference>
<dbReference type="Gene3D" id="3.30.450.20">
    <property type="entry name" value="PAS domain"/>
    <property type="match status" value="4"/>
</dbReference>
<evidence type="ECO:0000256" key="1">
    <source>
        <dbReference type="ARBA" id="ARBA00000085"/>
    </source>
</evidence>
<evidence type="ECO:0000256" key="6">
    <source>
        <dbReference type="PROSITE-ProRule" id="PRU00169"/>
    </source>
</evidence>
<organism evidence="12 13">
    <name type="scientific">Candidatus Fischerbacteria bacterium RBG_13_37_8</name>
    <dbReference type="NCBI Taxonomy" id="1817863"/>
    <lineage>
        <taxon>Bacteria</taxon>
        <taxon>Candidatus Fischeribacteriota</taxon>
    </lineage>
</organism>
<dbReference type="SMART" id="SM00388">
    <property type="entry name" value="HisKA"/>
    <property type="match status" value="1"/>
</dbReference>
<dbReference type="GO" id="GO:0000155">
    <property type="term" value="F:phosphorelay sensor kinase activity"/>
    <property type="evidence" value="ECO:0007669"/>
    <property type="project" value="InterPro"/>
</dbReference>
<keyword evidence="5" id="KW-0418">Kinase</keyword>
<dbReference type="InterPro" id="IPR052162">
    <property type="entry name" value="Sensor_kinase/Photoreceptor"/>
</dbReference>
<accession>A0A1F5VX74</accession>
<gene>
    <name evidence="12" type="ORF">A2Y62_11170</name>
</gene>
<dbReference type="PANTHER" id="PTHR43304">
    <property type="entry name" value="PHYTOCHROME-LIKE PROTEIN CPH1"/>
    <property type="match status" value="1"/>
</dbReference>
<dbReference type="InterPro" id="IPR000014">
    <property type="entry name" value="PAS"/>
</dbReference>
<feature type="domain" description="Response regulatory" evidence="9">
    <location>
        <begin position="915"/>
        <end position="1031"/>
    </location>
</feature>
<feature type="domain" description="Histidine kinase" evidence="8">
    <location>
        <begin position="671"/>
        <end position="894"/>
    </location>
</feature>
<dbReference type="Pfam" id="PF13426">
    <property type="entry name" value="PAS_9"/>
    <property type="match status" value="1"/>
</dbReference>
<evidence type="ECO:0000259" key="11">
    <source>
        <dbReference type="PROSITE" id="PS50113"/>
    </source>
</evidence>
<evidence type="ECO:0000256" key="7">
    <source>
        <dbReference type="SAM" id="MobiDB-lite"/>
    </source>
</evidence>
<dbReference type="CDD" id="cd00130">
    <property type="entry name" value="PAS"/>
    <property type="match status" value="3"/>
</dbReference>
<dbReference type="InterPro" id="IPR001789">
    <property type="entry name" value="Sig_transdc_resp-reg_receiver"/>
</dbReference>
<name>A0A1F5VX74_9BACT</name>
<feature type="domain" description="PAC" evidence="11">
    <location>
        <begin position="309"/>
        <end position="361"/>
    </location>
</feature>
<dbReference type="SUPFAM" id="SSF52172">
    <property type="entry name" value="CheY-like"/>
    <property type="match status" value="1"/>
</dbReference>
<feature type="modified residue" description="4-aspartylphosphate" evidence="6">
    <location>
        <position position="966"/>
    </location>
</feature>
<dbReference type="InterPro" id="IPR003018">
    <property type="entry name" value="GAF"/>
</dbReference>
<feature type="domain" description="PAS" evidence="10">
    <location>
        <begin position="532"/>
        <end position="588"/>
    </location>
</feature>
<feature type="domain" description="PAS" evidence="10">
    <location>
        <begin position="104"/>
        <end position="178"/>
    </location>
</feature>
<dbReference type="PROSITE" id="PS50112">
    <property type="entry name" value="PAS"/>
    <property type="match status" value="3"/>
</dbReference>
<dbReference type="InterPro" id="IPR000700">
    <property type="entry name" value="PAS-assoc_C"/>
</dbReference>
<feature type="region of interest" description="Disordered" evidence="7">
    <location>
        <begin position="1"/>
        <end position="31"/>
    </location>
</feature>
<dbReference type="InterPro" id="IPR029016">
    <property type="entry name" value="GAF-like_dom_sf"/>
</dbReference>
<dbReference type="SMART" id="SM00086">
    <property type="entry name" value="PAC"/>
    <property type="match status" value="4"/>
</dbReference>
<dbReference type="Gene3D" id="3.30.565.10">
    <property type="entry name" value="Histidine kinase-like ATPase, C-terminal domain"/>
    <property type="match status" value="1"/>
</dbReference>
<keyword evidence="3 6" id="KW-0597">Phosphoprotein</keyword>
<dbReference type="InterPro" id="IPR003594">
    <property type="entry name" value="HATPase_dom"/>
</dbReference>
<dbReference type="PRINTS" id="PR00344">
    <property type="entry name" value="BCTRLSENSOR"/>
</dbReference>
<protein>
    <recommendedName>
        <fullName evidence="2">histidine kinase</fullName>
        <ecNumber evidence="2">2.7.13.3</ecNumber>
    </recommendedName>
</protein>
<keyword evidence="4" id="KW-0808">Transferase</keyword>
<reference evidence="12 13" key="1">
    <citation type="journal article" date="2016" name="Nat. Commun.">
        <title>Thousands of microbial genomes shed light on interconnected biogeochemical processes in an aquifer system.</title>
        <authorList>
            <person name="Anantharaman K."/>
            <person name="Brown C.T."/>
            <person name="Hug L.A."/>
            <person name="Sharon I."/>
            <person name="Castelle C.J."/>
            <person name="Probst A.J."/>
            <person name="Thomas B.C."/>
            <person name="Singh A."/>
            <person name="Wilkins M.J."/>
            <person name="Karaoz U."/>
            <person name="Brodie E.L."/>
            <person name="Williams K.H."/>
            <person name="Hubbard S.S."/>
            <person name="Banfield J.F."/>
        </authorList>
    </citation>
    <scope>NUCLEOTIDE SEQUENCE [LARGE SCALE GENOMIC DNA]</scope>
</reference>
<dbReference type="EMBL" id="MFGW01000042">
    <property type="protein sequence ID" value="OGF67681.1"/>
    <property type="molecule type" value="Genomic_DNA"/>
</dbReference>
<dbReference type="InterPro" id="IPR004358">
    <property type="entry name" value="Sig_transdc_His_kin-like_C"/>
</dbReference>
<dbReference type="SUPFAM" id="SSF55781">
    <property type="entry name" value="GAF domain-like"/>
    <property type="match status" value="1"/>
</dbReference>
<dbReference type="InterPro" id="IPR011006">
    <property type="entry name" value="CheY-like_superfamily"/>
</dbReference>
<dbReference type="PROSITE" id="PS50113">
    <property type="entry name" value="PAC"/>
    <property type="match status" value="3"/>
</dbReference>
<dbReference type="Pfam" id="PF13185">
    <property type="entry name" value="GAF_2"/>
    <property type="match status" value="1"/>
</dbReference>
<dbReference type="SMART" id="SM00448">
    <property type="entry name" value="REC"/>
    <property type="match status" value="1"/>
</dbReference>
<comment type="catalytic activity">
    <reaction evidence="1">
        <text>ATP + protein L-histidine = ADP + protein N-phospho-L-histidine.</text>
        <dbReference type="EC" id="2.7.13.3"/>
    </reaction>
</comment>
<dbReference type="SUPFAM" id="SSF47384">
    <property type="entry name" value="Homodimeric domain of signal transducing histidine kinase"/>
    <property type="match status" value="1"/>
</dbReference>
<evidence type="ECO:0000313" key="12">
    <source>
        <dbReference type="EMBL" id="OGF67681.1"/>
    </source>
</evidence>
<dbReference type="InterPro" id="IPR035965">
    <property type="entry name" value="PAS-like_dom_sf"/>
</dbReference>
<dbReference type="Gene3D" id="1.10.287.130">
    <property type="match status" value="1"/>
</dbReference>
<dbReference type="Pfam" id="PF00512">
    <property type="entry name" value="HisKA"/>
    <property type="match status" value="1"/>
</dbReference>
<dbReference type="SMART" id="SM00387">
    <property type="entry name" value="HATPase_c"/>
    <property type="match status" value="1"/>
</dbReference>
<dbReference type="PROSITE" id="PS50110">
    <property type="entry name" value="RESPONSE_REGULATORY"/>
    <property type="match status" value="1"/>
</dbReference>
<dbReference type="CDD" id="cd00082">
    <property type="entry name" value="HisKA"/>
    <property type="match status" value="1"/>
</dbReference>
<dbReference type="Pfam" id="PF08447">
    <property type="entry name" value="PAS_3"/>
    <property type="match status" value="2"/>
</dbReference>
<dbReference type="InterPro" id="IPR001610">
    <property type="entry name" value="PAC"/>
</dbReference>